<sequence length="274" mass="28966">MSAEQLAAVFNAGIREFTRLTPQIWGPAGQSLIAQLRLRPGDAVLDVCSGAGASALPAAAAVGPDGLVHAVDLADDLLEEGRLVASDRALHNLDFVRADATEWEPPSTVPDAGYDALACSYGVFFLPHVDQSVNRLVQLLRPGGKVGVTVWRRGALTDLRRAYTDVLARHLPGAAPSGADPSPLSRFDTADALTDWLTGFGAHTVEVTELSNLLPATPQLVWDLVLGGALRAPLLGCDDAVVEKVRLDLLALLTERDVETIDATTLIGTAVLDR</sequence>
<gene>
    <name evidence="1" type="ORF">SAMN05444580_105232</name>
</gene>
<dbReference type="RefSeq" id="WP_072842556.1">
    <property type="nucleotide sequence ID" value="NZ_FNAB01000005.1"/>
</dbReference>
<dbReference type="Pfam" id="PF01209">
    <property type="entry name" value="Ubie_methyltran"/>
    <property type="match status" value="1"/>
</dbReference>
<evidence type="ECO:0000313" key="1">
    <source>
        <dbReference type="EMBL" id="SDD60161.1"/>
    </source>
</evidence>
<accession>A0A1G6W2U5</accession>
<name>A0A1G6W2U5_9NOCA</name>
<keyword evidence="1" id="KW-0489">Methyltransferase</keyword>
<dbReference type="GO" id="GO:0032259">
    <property type="term" value="P:methylation"/>
    <property type="evidence" value="ECO:0007669"/>
    <property type="project" value="UniProtKB-KW"/>
</dbReference>
<dbReference type="CDD" id="cd02440">
    <property type="entry name" value="AdoMet_MTases"/>
    <property type="match status" value="1"/>
</dbReference>
<dbReference type="GO" id="GO:0008168">
    <property type="term" value="F:methyltransferase activity"/>
    <property type="evidence" value="ECO:0007669"/>
    <property type="project" value="UniProtKB-KW"/>
</dbReference>
<reference evidence="1 2" key="1">
    <citation type="submission" date="2016-10" db="EMBL/GenBank/DDBJ databases">
        <authorList>
            <person name="de Groot N.N."/>
        </authorList>
    </citation>
    <scope>NUCLEOTIDE SEQUENCE [LARGE SCALE GENOMIC DNA]</scope>
    <source>
        <strain evidence="1 2">JCM 11308</strain>
    </source>
</reference>
<dbReference type="EMBL" id="FNAB01000005">
    <property type="protein sequence ID" value="SDD60161.1"/>
    <property type="molecule type" value="Genomic_DNA"/>
</dbReference>
<dbReference type="SUPFAM" id="SSF53335">
    <property type="entry name" value="S-adenosyl-L-methionine-dependent methyltransferases"/>
    <property type="match status" value="1"/>
</dbReference>
<dbReference type="Gene3D" id="3.40.50.150">
    <property type="entry name" value="Vaccinia Virus protein VP39"/>
    <property type="match status" value="1"/>
</dbReference>
<proteinExistence type="predicted"/>
<dbReference type="Proteomes" id="UP000199417">
    <property type="component" value="Unassembled WGS sequence"/>
</dbReference>
<keyword evidence="1" id="KW-0808">Transferase</keyword>
<dbReference type="STRING" id="168276.SAMN05444580_105232"/>
<protein>
    <submittedName>
        <fullName evidence="1">UbiE/COQ5 methyltransferase family protein</fullName>
    </submittedName>
</protein>
<evidence type="ECO:0000313" key="2">
    <source>
        <dbReference type="Proteomes" id="UP000199417"/>
    </source>
</evidence>
<dbReference type="InterPro" id="IPR029063">
    <property type="entry name" value="SAM-dependent_MTases_sf"/>
</dbReference>
<keyword evidence="2" id="KW-1185">Reference proteome</keyword>
<dbReference type="AlphaFoldDB" id="A0A1G6W2U5"/>
<organism evidence="1 2">
    <name type="scientific">Rhodococcus tukisamuensis</name>
    <dbReference type="NCBI Taxonomy" id="168276"/>
    <lineage>
        <taxon>Bacteria</taxon>
        <taxon>Bacillati</taxon>
        <taxon>Actinomycetota</taxon>
        <taxon>Actinomycetes</taxon>
        <taxon>Mycobacteriales</taxon>
        <taxon>Nocardiaceae</taxon>
        <taxon>Rhodococcus</taxon>
    </lineage>
</organism>